<evidence type="ECO:0000259" key="2">
    <source>
        <dbReference type="PROSITE" id="PS51819"/>
    </source>
</evidence>
<feature type="domain" description="VOC" evidence="2">
    <location>
        <begin position="13"/>
        <end position="121"/>
    </location>
</feature>
<dbReference type="OrthoDB" id="582242at2"/>
<reference evidence="3 4" key="1">
    <citation type="submission" date="2019-01" db="EMBL/GenBank/DDBJ databases">
        <title>Ktedonosporobacter rubrisoli SCAWS-G2.</title>
        <authorList>
            <person name="Huang Y."/>
            <person name="Yan B."/>
        </authorList>
    </citation>
    <scope>NUCLEOTIDE SEQUENCE [LARGE SCALE GENOMIC DNA]</scope>
    <source>
        <strain evidence="3 4">SCAWS-G2</strain>
    </source>
</reference>
<dbReference type="PROSITE" id="PS51819">
    <property type="entry name" value="VOC"/>
    <property type="match status" value="1"/>
</dbReference>
<dbReference type="Pfam" id="PF00903">
    <property type="entry name" value="Glyoxalase"/>
    <property type="match status" value="1"/>
</dbReference>
<dbReference type="KEGG" id="kbs:EPA93_03260"/>
<name>A0A4P6JIZ4_KTERU</name>
<protein>
    <recommendedName>
        <fullName evidence="2">VOC domain-containing protein</fullName>
    </recommendedName>
</protein>
<dbReference type="AlphaFoldDB" id="A0A4P6JIZ4"/>
<dbReference type="InterPro" id="IPR037523">
    <property type="entry name" value="VOC_core"/>
</dbReference>
<dbReference type="Proteomes" id="UP000290365">
    <property type="component" value="Chromosome"/>
</dbReference>
<evidence type="ECO:0000313" key="4">
    <source>
        <dbReference type="Proteomes" id="UP000290365"/>
    </source>
</evidence>
<dbReference type="SUPFAM" id="SSF54593">
    <property type="entry name" value="Glyoxalase/Bleomycin resistance protein/Dihydroxybiphenyl dioxygenase"/>
    <property type="match status" value="1"/>
</dbReference>
<evidence type="ECO:0000256" key="1">
    <source>
        <dbReference type="SAM" id="MobiDB-lite"/>
    </source>
</evidence>
<proteinExistence type="predicted"/>
<sequence>MTFSAEEATHELTLAGLTLRVQSVERSLEFYTKLPGVKVVVHRPGYFAMLRIGAGRLGLLQQEKAPLFHLELETSQELEGFAQQLRASGIEHVKLPAQKRWGEFDFTVQDPDGHVLEFESAQEQQKQEAQSTPSTTDK</sequence>
<feature type="region of interest" description="Disordered" evidence="1">
    <location>
        <begin position="119"/>
        <end position="138"/>
    </location>
</feature>
<accession>A0A4P6JIZ4</accession>
<dbReference type="RefSeq" id="WP_129885663.1">
    <property type="nucleotide sequence ID" value="NZ_CP035758.1"/>
</dbReference>
<dbReference type="PANTHER" id="PTHR36503:SF3">
    <property type="entry name" value="BLR0126 PROTEIN"/>
    <property type="match status" value="1"/>
</dbReference>
<dbReference type="PANTHER" id="PTHR36503">
    <property type="entry name" value="BLR2520 PROTEIN"/>
    <property type="match status" value="1"/>
</dbReference>
<keyword evidence="4" id="KW-1185">Reference proteome</keyword>
<dbReference type="InterPro" id="IPR004360">
    <property type="entry name" value="Glyas_Fos-R_dOase_dom"/>
</dbReference>
<dbReference type="InterPro" id="IPR029068">
    <property type="entry name" value="Glyas_Bleomycin-R_OHBP_Dase"/>
</dbReference>
<evidence type="ECO:0000313" key="3">
    <source>
        <dbReference type="EMBL" id="QBD75064.1"/>
    </source>
</evidence>
<gene>
    <name evidence="3" type="ORF">EPA93_03260</name>
</gene>
<organism evidence="3 4">
    <name type="scientific">Ktedonosporobacter rubrisoli</name>
    <dbReference type="NCBI Taxonomy" id="2509675"/>
    <lineage>
        <taxon>Bacteria</taxon>
        <taxon>Bacillati</taxon>
        <taxon>Chloroflexota</taxon>
        <taxon>Ktedonobacteria</taxon>
        <taxon>Ktedonobacterales</taxon>
        <taxon>Ktedonosporobacteraceae</taxon>
        <taxon>Ktedonosporobacter</taxon>
    </lineage>
</organism>
<dbReference type="Gene3D" id="3.10.180.10">
    <property type="entry name" value="2,3-Dihydroxybiphenyl 1,2-Dioxygenase, domain 1"/>
    <property type="match status" value="1"/>
</dbReference>
<dbReference type="EMBL" id="CP035758">
    <property type="protein sequence ID" value="QBD75064.1"/>
    <property type="molecule type" value="Genomic_DNA"/>
</dbReference>
<feature type="compositionally biased region" description="Low complexity" evidence="1">
    <location>
        <begin position="119"/>
        <end position="131"/>
    </location>
</feature>